<name>W6U2J4_ECHGR</name>
<dbReference type="CTD" id="36345573"/>
<organism evidence="1 2">
    <name type="scientific">Echinococcus granulosus</name>
    <name type="common">Hydatid tapeworm</name>
    <dbReference type="NCBI Taxonomy" id="6210"/>
    <lineage>
        <taxon>Eukaryota</taxon>
        <taxon>Metazoa</taxon>
        <taxon>Spiralia</taxon>
        <taxon>Lophotrochozoa</taxon>
        <taxon>Platyhelminthes</taxon>
        <taxon>Cestoda</taxon>
        <taxon>Eucestoda</taxon>
        <taxon>Cyclophyllidea</taxon>
        <taxon>Taeniidae</taxon>
        <taxon>Echinococcus</taxon>
        <taxon>Echinococcus granulosus group</taxon>
    </lineage>
</organism>
<reference evidence="1 2" key="1">
    <citation type="journal article" date="2013" name="Nat. Genet.">
        <title>The genome of the hydatid tapeworm Echinococcus granulosus.</title>
        <authorList>
            <person name="Zheng H."/>
            <person name="Zhang W."/>
            <person name="Zhang L."/>
            <person name="Zhang Z."/>
            <person name="Li J."/>
            <person name="Lu G."/>
            <person name="Zhu Y."/>
            <person name="Wang Y."/>
            <person name="Huang Y."/>
            <person name="Liu J."/>
            <person name="Kang H."/>
            <person name="Chen J."/>
            <person name="Wang L."/>
            <person name="Chen A."/>
            <person name="Yu S."/>
            <person name="Gao Z."/>
            <person name="Jin L."/>
            <person name="Gu W."/>
            <person name="Wang Z."/>
            <person name="Zhao L."/>
            <person name="Shi B."/>
            <person name="Wen H."/>
            <person name="Lin R."/>
            <person name="Jones M.K."/>
            <person name="Brejova B."/>
            <person name="Vinar T."/>
            <person name="Zhao G."/>
            <person name="McManus D.P."/>
            <person name="Chen Z."/>
            <person name="Zhou Y."/>
            <person name="Wang S."/>
        </authorList>
    </citation>
    <scope>NUCLEOTIDE SEQUENCE [LARGE SCALE GENOMIC DNA]</scope>
</reference>
<dbReference type="KEGG" id="egl:EGR_09858"/>
<dbReference type="RefSeq" id="XP_024346489.1">
    <property type="nucleotide sequence ID" value="XM_024499107.1"/>
</dbReference>
<evidence type="ECO:0000313" key="1">
    <source>
        <dbReference type="EMBL" id="EUB55293.1"/>
    </source>
</evidence>
<sequence>MGRGISRWSPKAERRAWLINIPKEGSNHLEKDVHLMLDHEGHFSSQIIHISAQTCIHSHRNTQMEAYVDAQKSMIQRSLKFTQIQQFSSKHEIRRRTESCKKILQSTNISVYLRQRLYLSSFVYPSFSSPQGDLNGGGGFNPLRGISQKVMRIRVKCGFTTSYHSLGEKDEMREWYPDDNFYSHLPPGPDLQHYLGISVLLNRLLEFSFISYNLERHQILKSCTYITHFTSLLLENFFKDDFKSFKPDKLHSTIFLFTKTPFHKILLYFLHLKKVAGTHSSVDFIATPLNAVEALFRSLASANNNNIHSFIHSIPHSLTDALIHALLSVVRVYVNHVPGFIFYDDVFLPFEWESQLTKNTSIKTLESECKLS</sequence>
<dbReference type="Proteomes" id="UP000019149">
    <property type="component" value="Unassembled WGS sequence"/>
</dbReference>
<dbReference type="GeneID" id="36345573"/>
<comment type="caution">
    <text evidence="1">The sequence shown here is derived from an EMBL/GenBank/DDBJ whole genome shotgun (WGS) entry which is preliminary data.</text>
</comment>
<keyword evidence="2" id="KW-1185">Reference proteome</keyword>
<accession>W6U2J4</accession>
<dbReference type="AlphaFoldDB" id="W6U2J4"/>
<evidence type="ECO:0000313" key="2">
    <source>
        <dbReference type="Proteomes" id="UP000019149"/>
    </source>
</evidence>
<dbReference type="EMBL" id="APAU02000171">
    <property type="protein sequence ID" value="EUB55293.1"/>
    <property type="molecule type" value="Genomic_DNA"/>
</dbReference>
<proteinExistence type="predicted"/>
<protein>
    <submittedName>
        <fullName evidence="1">Uncharacterized protein</fullName>
    </submittedName>
</protein>
<gene>
    <name evidence="1" type="ORF">EGR_09858</name>
</gene>